<dbReference type="SMART" id="SM00493">
    <property type="entry name" value="TOPRIM"/>
    <property type="match status" value="1"/>
</dbReference>
<dbReference type="PANTHER" id="PTHR30313">
    <property type="entry name" value="DNA PRIMASE"/>
    <property type="match status" value="1"/>
</dbReference>
<name>A0A8E7ATU9_9EURY</name>
<dbReference type="EMBL" id="CP075546">
    <property type="protein sequence ID" value="QVV87442.1"/>
    <property type="molecule type" value="Genomic_DNA"/>
</dbReference>
<gene>
    <name evidence="9" type="primary">dnaG</name>
    <name evidence="11" type="ORF">KHC33_08610</name>
</gene>
<dbReference type="Pfam" id="PF13662">
    <property type="entry name" value="Toprim_4"/>
    <property type="match status" value="1"/>
</dbReference>
<dbReference type="Gene3D" id="3.40.1360.10">
    <property type="match status" value="1"/>
</dbReference>
<dbReference type="GO" id="GO:0046872">
    <property type="term" value="F:metal ion binding"/>
    <property type="evidence" value="ECO:0007669"/>
    <property type="project" value="UniProtKB-KW"/>
</dbReference>
<keyword evidence="1 9" id="KW-0240">DNA-directed RNA polymerase</keyword>
<comment type="catalytic activity">
    <reaction evidence="9">
        <text>ssDNA + n NTP = ssDNA/pppN(pN)n-1 hybrid + (n-1) diphosphate.</text>
        <dbReference type="EC" id="2.7.7.101"/>
    </reaction>
</comment>
<dbReference type="GO" id="GO:0000178">
    <property type="term" value="C:exosome (RNase complex)"/>
    <property type="evidence" value="ECO:0007669"/>
    <property type="project" value="InterPro"/>
</dbReference>
<evidence type="ECO:0000256" key="6">
    <source>
        <dbReference type="ARBA" id="ARBA00022723"/>
    </source>
</evidence>
<evidence type="ECO:0000313" key="12">
    <source>
        <dbReference type="Proteomes" id="UP000680656"/>
    </source>
</evidence>
<dbReference type="CDD" id="cd01029">
    <property type="entry name" value="TOPRIM_primases"/>
    <property type="match status" value="1"/>
</dbReference>
<comment type="function">
    <text evidence="9">RNA polymerase that catalyzes the synthesis of short RNA molecules used as primers for DNA polymerase during DNA replication.</text>
</comment>
<evidence type="ECO:0000256" key="2">
    <source>
        <dbReference type="ARBA" id="ARBA00022515"/>
    </source>
</evidence>
<feature type="domain" description="Toprim" evidence="10">
    <location>
        <begin position="170"/>
        <end position="256"/>
    </location>
</feature>
<reference evidence="11 12" key="1">
    <citation type="submission" date="2021-05" db="EMBL/GenBank/DDBJ databases">
        <title>A novel Methanospirillum isolate from a pyrite-forming mixed culture.</title>
        <authorList>
            <person name="Bunk B."/>
            <person name="Sproer C."/>
            <person name="Spring S."/>
            <person name="Pester M."/>
        </authorList>
    </citation>
    <scope>NUCLEOTIDE SEQUENCE [LARGE SCALE GENOMIC DNA]</scope>
    <source>
        <strain evidence="11 12">J.3.6.1-F.2.7.3</strain>
    </source>
</reference>
<evidence type="ECO:0000256" key="4">
    <source>
        <dbReference type="ARBA" id="ARBA00022695"/>
    </source>
</evidence>
<keyword evidence="5 9" id="KW-0235">DNA replication</keyword>
<evidence type="ECO:0000256" key="1">
    <source>
        <dbReference type="ARBA" id="ARBA00022478"/>
    </source>
</evidence>
<dbReference type="GO" id="GO:1990077">
    <property type="term" value="C:primosome complex"/>
    <property type="evidence" value="ECO:0007669"/>
    <property type="project" value="UniProtKB-KW"/>
</dbReference>
<dbReference type="InterPro" id="IPR020607">
    <property type="entry name" value="Primase_DnaG_arc"/>
</dbReference>
<comment type="similarity">
    <text evidence="9">Belongs to the archaeal DnaG primase family.</text>
</comment>
<dbReference type="GO" id="GO:0000428">
    <property type="term" value="C:DNA-directed RNA polymerase complex"/>
    <property type="evidence" value="ECO:0007669"/>
    <property type="project" value="UniProtKB-KW"/>
</dbReference>
<comment type="subunit">
    <text evidence="9">Forms a ternary complex with MCM helicase and DNA.</text>
</comment>
<dbReference type="AlphaFoldDB" id="A0A8E7ATU9"/>
<organism evidence="11 12">
    <name type="scientific">Methanospirillum purgamenti</name>
    <dbReference type="NCBI Taxonomy" id="2834276"/>
    <lineage>
        <taxon>Archaea</taxon>
        <taxon>Methanobacteriati</taxon>
        <taxon>Methanobacteriota</taxon>
        <taxon>Stenosarchaea group</taxon>
        <taxon>Methanomicrobia</taxon>
        <taxon>Methanomicrobiales</taxon>
        <taxon>Methanospirillaceae</taxon>
        <taxon>Methanospirillum</taxon>
    </lineage>
</organism>
<keyword evidence="2 9" id="KW-0639">Primosome</keyword>
<dbReference type="NCBIfam" id="NF003108">
    <property type="entry name" value="PRK04031.1-1"/>
    <property type="match status" value="1"/>
</dbReference>
<dbReference type="EC" id="2.7.7.101" evidence="9"/>
<keyword evidence="6" id="KW-0479">Metal-binding</keyword>
<dbReference type="GO" id="GO:0005737">
    <property type="term" value="C:cytoplasm"/>
    <property type="evidence" value="ECO:0007669"/>
    <property type="project" value="TreeGrafter"/>
</dbReference>
<evidence type="ECO:0000256" key="9">
    <source>
        <dbReference type="HAMAP-Rule" id="MF_00007"/>
    </source>
</evidence>
<dbReference type="GO" id="GO:0008143">
    <property type="term" value="F:poly(A) binding"/>
    <property type="evidence" value="ECO:0007669"/>
    <property type="project" value="InterPro"/>
</dbReference>
<evidence type="ECO:0000256" key="3">
    <source>
        <dbReference type="ARBA" id="ARBA00022679"/>
    </source>
</evidence>
<evidence type="ECO:0000259" key="10">
    <source>
        <dbReference type="PROSITE" id="PS50880"/>
    </source>
</evidence>
<dbReference type="PANTHER" id="PTHR30313:SF2">
    <property type="entry name" value="DNA PRIMASE"/>
    <property type="match status" value="1"/>
</dbReference>
<dbReference type="InterPro" id="IPR006171">
    <property type="entry name" value="TOPRIM_dom"/>
</dbReference>
<accession>A0A8E7ATU9</accession>
<dbReference type="RefSeq" id="WP_214418263.1">
    <property type="nucleotide sequence ID" value="NZ_CP075546.1"/>
</dbReference>
<protein>
    <recommendedName>
        <fullName evidence="9">DNA primase DnaG</fullName>
        <ecNumber evidence="9">2.7.7.101</ecNumber>
    </recommendedName>
</protein>
<evidence type="ECO:0000313" key="11">
    <source>
        <dbReference type="EMBL" id="QVV87442.1"/>
    </source>
</evidence>
<dbReference type="InterPro" id="IPR050219">
    <property type="entry name" value="DnaG_primase"/>
</dbReference>
<dbReference type="GeneID" id="65565129"/>
<evidence type="ECO:0000256" key="8">
    <source>
        <dbReference type="ARBA" id="ARBA00023163"/>
    </source>
</evidence>
<keyword evidence="4 9" id="KW-0548">Nucleotidyltransferase</keyword>
<dbReference type="GO" id="GO:0006269">
    <property type="term" value="P:DNA replication, synthesis of primer"/>
    <property type="evidence" value="ECO:0007669"/>
    <property type="project" value="UniProtKB-UniRule"/>
</dbReference>
<dbReference type="KEGG" id="mrtj:KHC33_08610"/>
<evidence type="ECO:0000256" key="5">
    <source>
        <dbReference type="ARBA" id="ARBA00022705"/>
    </source>
</evidence>
<dbReference type="PROSITE" id="PS50880">
    <property type="entry name" value="TOPRIM"/>
    <property type="match status" value="1"/>
</dbReference>
<proteinExistence type="inferred from homology"/>
<dbReference type="HAMAP" id="MF_00007">
    <property type="entry name" value="DNA_primase_DnaG_arc"/>
    <property type="match status" value="1"/>
</dbReference>
<keyword evidence="3 9" id="KW-0808">Transferase</keyword>
<keyword evidence="8 9" id="KW-0804">Transcription</keyword>
<evidence type="ECO:0000256" key="7">
    <source>
        <dbReference type="ARBA" id="ARBA00022842"/>
    </source>
</evidence>
<dbReference type="InterPro" id="IPR034154">
    <property type="entry name" value="TOPRIM_DnaG/twinkle"/>
</dbReference>
<dbReference type="GO" id="GO:0003899">
    <property type="term" value="F:DNA-directed RNA polymerase activity"/>
    <property type="evidence" value="ECO:0007669"/>
    <property type="project" value="UniProtKB-UniRule"/>
</dbReference>
<dbReference type="SUPFAM" id="SSF56731">
    <property type="entry name" value="DNA primase core"/>
    <property type="match status" value="1"/>
</dbReference>
<dbReference type="Proteomes" id="UP000680656">
    <property type="component" value="Chromosome"/>
</dbReference>
<keyword evidence="12" id="KW-1185">Reference proteome</keyword>
<keyword evidence="7" id="KW-0460">Magnesium</keyword>
<sequence length="438" mass="48951">MYEQDTTKYRIHLVIQTDGVVDRSDVVGAIFGQIEGLLGSELELRELQRQGKLGRIDVKVQSKLGKSYGEITIPTSVDRAETAILAASMETINRVGPCSSEISVQSIEDVRITKRTQIIERAKALLLEFEEPGIDPESLIDAVRESQRIEKIATIGPDNVPAGPNVLISDAIIVVEGRADVINLLRAGIKNAVAVEGTSIPKTIIEMCRKKTTTAFFDGDRGGDLILRELLEVTDVDFVAYPTRGESVEDLSRKEIIKALRNKIPIEYILEDRISEYFATQNQQQEIIIRESEIKKEENVEEDQIKTEKNEQILEQSEECVETESLLECSAEEIHSISDSELSEERPRTVFSHIREVKNRGTARLIGLGGEIKTELPAGDIEEKLGTIEHDLEGVIIDQEVNQHLLDQCFTHGIRYLAAPSFTGIVRLPATIRLIPFR</sequence>